<keyword evidence="3" id="KW-1185">Reference proteome</keyword>
<sequence>MSHRPCNKAPSAFFWVTTSQLKMWVSIFSFSCYFGFLLDLFYFVRYRGGLLWYVVMDLTDSTTSPPPPLPPPPSSPIDTAAHDDIAQEEHYVTSVTEEYETTCWGCGLRLLLSPYAPIFKCGWCGAITDLNARKSDNKYFRWRRLRDQCFVFLLLVFMTFIICKSIFTIFLGNLPLFL</sequence>
<feature type="transmembrane region" description="Helical" evidence="1">
    <location>
        <begin position="23"/>
        <end position="44"/>
    </location>
</feature>
<gene>
    <name evidence="2" type="ORF">RJ639_044957</name>
</gene>
<feature type="transmembrane region" description="Helical" evidence="1">
    <location>
        <begin position="149"/>
        <end position="172"/>
    </location>
</feature>
<dbReference type="AlphaFoldDB" id="A0AA88WB49"/>
<evidence type="ECO:0000313" key="3">
    <source>
        <dbReference type="Proteomes" id="UP001188597"/>
    </source>
</evidence>
<evidence type="ECO:0000256" key="1">
    <source>
        <dbReference type="SAM" id="Phobius"/>
    </source>
</evidence>
<keyword evidence="1" id="KW-0812">Transmembrane</keyword>
<accession>A0AA88WB49</accession>
<protein>
    <recommendedName>
        <fullName evidence="4">Protein S-acyltransferase</fullName>
    </recommendedName>
</protein>
<name>A0AA88WB49_9ASTE</name>
<organism evidence="2 3">
    <name type="scientific">Escallonia herrerae</name>
    <dbReference type="NCBI Taxonomy" id="1293975"/>
    <lineage>
        <taxon>Eukaryota</taxon>
        <taxon>Viridiplantae</taxon>
        <taxon>Streptophyta</taxon>
        <taxon>Embryophyta</taxon>
        <taxon>Tracheophyta</taxon>
        <taxon>Spermatophyta</taxon>
        <taxon>Magnoliopsida</taxon>
        <taxon>eudicotyledons</taxon>
        <taxon>Gunneridae</taxon>
        <taxon>Pentapetalae</taxon>
        <taxon>asterids</taxon>
        <taxon>campanulids</taxon>
        <taxon>Escalloniales</taxon>
        <taxon>Escalloniaceae</taxon>
        <taxon>Escallonia</taxon>
    </lineage>
</organism>
<dbReference type="EMBL" id="JAVXUP010000647">
    <property type="protein sequence ID" value="KAK3023572.1"/>
    <property type="molecule type" value="Genomic_DNA"/>
</dbReference>
<comment type="caution">
    <text evidence="2">The sequence shown here is derived from an EMBL/GenBank/DDBJ whole genome shotgun (WGS) entry which is preliminary data.</text>
</comment>
<evidence type="ECO:0000313" key="2">
    <source>
        <dbReference type="EMBL" id="KAK3023572.1"/>
    </source>
</evidence>
<reference evidence="2" key="1">
    <citation type="submission" date="2022-12" db="EMBL/GenBank/DDBJ databases">
        <title>Draft genome assemblies for two species of Escallonia (Escalloniales).</title>
        <authorList>
            <person name="Chanderbali A."/>
            <person name="Dervinis C."/>
            <person name="Anghel I."/>
            <person name="Soltis D."/>
            <person name="Soltis P."/>
            <person name="Zapata F."/>
        </authorList>
    </citation>
    <scope>NUCLEOTIDE SEQUENCE</scope>
    <source>
        <strain evidence="2">UCBG64.0493</strain>
        <tissue evidence="2">Leaf</tissue>
    </source>
</reference>
<dbReference type="Proteomes" id="UP001188597">
    <property type="component" value="Unassembled WGS sequence"/>
</dbReference>
<evidence type="ECO:0008006" key="4">
    <source>
        <dbReference type="Google" id="ProtNLM"/>
    </source>
</evidence>
<keyword evidence="1" id="KW-1133">Transmembrane helix</keyword>
<proteinExistence type="predicted"/>
<keyword evidence="1" id="KW-0472">Membrane</keyword>